<dbReference type="AlphaFoldDB" id="A0A951QKB8"/>
<gene>
    <name evidence="1" type="ORF">KME60_08685</name>
</gene>
<dbReference type="Proteomes" id="UP000729701">
    <property type="component" value="Unassembled WGS sequence"/>
</dbReference>
<accession>A0A951QKB8</accession>
<reference evidence="1" key="1">
    <citation type="submission" date="2021-05" db="EMBL/GenBank/DDBJ databases">
        <authorList>
            <person name="Pietrasiak N."/>
            <person name="Ward R."/>
            <person name="Stajich J.E."/>
            <person name="Kurbessoian T."/>
        </authorList>
    </citation>
    <scope>NUCLEOTIDE SEQUENCE</scope>
    <source>
        <strain evidence="1">GSE-NOS-MK-12-04C</strain>
    </source>
</reference>
<name>A0A951QKB8_9CYAN</name>
<comment type="caution">
    <text evidence="1">The sequence shown here is derived from an EMBL/GenBank/DDBJ whole genome shotgun (WGS) entry which is preliminary data.</text>
</comment>
<evidence type="ECO:0000313" key="1">
    <source>
        <dbReference type="EMBL" id="MBW4667491.1"/>
    </source>
</evidence>
<proteinExistence type="predicted"/>
<reference evidence="1" key="2">
    <citation type="journal article" date="2022" name="Microbiol. Resour. Announc.">
        <title>Metagenome Sequencing to Explore Phylogenomics of Terrestrial Cyanobacteria.</title>
        <authorList>
            <person name="Ward R.D."/>
            <person name="Stajich J.E."/>
            <person name="Johansen J.R."/>
            <person name="Huntemann M."/>
            <person name="Clum A."/>
            <person name="Foster B."/>
            <person name="Foster B."/>
            <person name="Roux S."/>
            <person name="Palaniappan K."/>
            <person name="Varghese N."/>
            <person name="Mukherjee S."/>
            <person name="Reddy T.B.K."/>
            <person name="Daum C."/>
            <person name="Copeland A."/>
            <person name="Chen I.A."/>
            <person name="Ivanova N.N."/>
            <person name="Kyrpides N.C."/>
            <person name="Shapiro N."/>
            <person name="Eloe-Fadrosh E.A."/>
            <person name="Pietrasiak N."/>
        </authorList>
    </citation>
    <scope>NUCLEOTIDE SEQUENCE</scope>
    <source>
        <strain evidence="1">GSE-NOS-MK-12-04C</strain>
    </source>
</reference>
<sequence length="116" mass="14241">MFLQYELLQKVKQRPALYLGKRSLSHLQVFLDAYTFALREVGIEVTEQEREFEEFQEWIEQRFHQPDTQSWSRIILFYSEDESDALNRFFELFQEFLQRHNTLELEAKKHEKSVTY</sequence>
<organism evidence="1 2">
    <name type="scientific">Cyanomargarita calcarea GSE-NOS-MK-12-04C</name>
    <dbReference type="NCBI Taxonomy" id="2839659"/>
    <lineage>
        <taxon>Bacteria</taxon>
        <taxon>Bacillati</taxon>
        <taxon>Cyanobacteriota</taxon>
        <taxon>Cyanophyceae</taxon>
        <taxon>Nostocales</taxon>
        <taxon>Cyanomargaritaceae</taxon>
        <taxon>Cyanomargarita</taxon>
    </lineage>
</organism>
<protein>
    <submittedName>
        <fullName evidence="1">Uncharacterized protein</fullName>
    </submittedName>
</protein>
<evidence type="ECO:0000313" key="2">
    <source>
        <dbReference type="Proteomes" id="UP000729701"/>
    </source>
</evidence>
<dbReference type="EMBL" id="JAHHGZ010000007">
    <property type="protein sequence ID" value="MBW4667491.1"/>
    <property type="molecule type" value="Genomic_DNA"/>
</dbReference>